<feature type="domain" description="TonB-dependent receptor plug" evidence="9">
    <location>
        <begin position="152"/>
        <end position="272"/>
    </location>
</feature>
<dbReference type="InterPro" id="IPR039426">
    <property type="entry name" value="TonB-dep_rcpt-like"/>
</dbReference>
<evidence type="ECO:0000313" key="10">
    <source>
        <dbReference type="EMBL" id="RCW37628.1"/>
    </source>
</evidence>
<proteinExistence type="inferred from homology"/>
<protein>
    <submittedName>
        <fullName evidence="10">Iron complex outermembrane receptor protein</fullName>
    </submittedName>
</protein>
<accession>A0A368V924</accession>
<evidence type="ECO:0000256" key="4">
    <source>
        <dbReference type="ARBA" id="ARBA00022692"/>
    </source>
</evidence>
<dbReference type="NCBIfam" id="TIGR04057">
    <property type="entry name" value="SusC_RagA_signa"/>
    <property type="match status" value="1"/>
</dbReference>
<evidence type="ECO:0000259" key="9">
    <source>
        <dbReference type="Pfam" id="PF07715"/>
    </source>
</evidence>
<sequence length="1162" mass="128408">MRRLKSCFPLETGKWNSKIGALTLAGLLAFGGAASAFADENNEKVISSLQQQQTITVSGNVQDTQGMPVPGANIVIQGTTTGTITDMDGNYSLDAPENGTLVFSFIGFNTQVIPVEGRSTINVTLEEESLGLDEVVVTALGIKRETKKLGYGMTEVAGDEIASTNTVNPVQALQGKSTGLTIGASDGGLFGNSKIQIRGVSVMNSKNNQPIFVVDGVILDNNITDSSADWAASSNDFGNMLKNLNPDEYESVSVLKGAAATALYGSRGINGAVVITTKDGEGAKGIGVSVSQTVGIDHVYNTPDLQYEYGPGVMPGYIDYGEKDANDRYYRFDSQQFYLNSNGDPSFRSHPWGGGYGFGPKYDGRMVEHYDGEMRPYLPAKDNMLDAYDLGINSNTSVALKGGNEDGNFYLSHSYNYRNGTLPKNTFSRNATKFSGSYNLASWLRAEASISFTTSTPKNPQNDLAQQFATGGLNNLYDTERWKEREIYQASHGGVPSSAYGDKYAYVPGNSIWFSYNMNENVRKEQVTRPIVRLTADLSDWVSITAEGNMNHYTMEHELKQLGQGYANEGGYYELKHDRNVSRTGKLVANINGDITEDISTSVMLGGEIFDQEMSMTRAWTDGGLIVPGKFFLDNSKKTKLSEGRVYGTKQINSLYFLANFGWRDQLFLDITGRNDWSSSLVYTDGTGNYSYFYPSVSSSWIFTESFDTPSWMTFGKVRLSWAQVGNDTDPYNINKGYSVGNHQINESSFAYYNTRSTTSVDPDIKPERKNSFEAGLDLRMLQNRVGLDVTYYDETIENQIGNVPIPYESGVNELLTNVGTLNNSGLEISLKLTPVKTSNFNWTTTFNYWDNTTKITELHEDYGAYRVLGGYVDYGNFRIGSVAYEGGEYGVLMSDSKPKVWQSEDANDPRNGMKVLTWRDDWRGAYYTRSYEVEEVGKMQPDFEGSWDNSFSFKGLTLSVLLDARYGGHLASYANRYGTAYGWLETSLAGRDPQHGGVEWTSEYSDTEGRTYSDGVIPDGVFQEGQTVTAPNGSTVDVGGMTYQEAFDAGYVEPTHAGTHTYFNNSWGSGVVNDDWFEEVKYIALRNISVGYNLPKSIAQSIKAQNLYLAFNARNLGYLYNSMPNNLNPEGFRGTTSTESFLERSFMPYTASYTFTVKVDF</sequence>
<dbReference type="FunFam" id="2.60.40.1120:FF:000003">
    <property type="entry name" value="Outer membrane protein Omp121"/>
    <property type="match status" value="1"/>
</dbReference>
<name>A0A368V924_9BACT</name>
<dbReference type="InterPro" id="IPR008969">
    <property type="entry name" value="CarboxyPept-like_regulatory"/>
</dbReference>
<dbReference type="Pfam" id="PF13715">
    <property type="entry name" value="CarbopepD_reg_2"/>
    <property type="match status" value="1"/>
</dbReference>
<dbReference type="InterPro" id="IPR023996">
    <property type="entry name" value="TonB-dep_OMP_SusC/RagA"/>
</dbReference>
<dbReference type="Gene3D" id="2.40.170.20">
    <property type="entry name" value="TonB-dependent receptor, beta-barrel domain"/>
    <property type="match status" value="1"/>
</dbReference>
<feature type="signal peptide" evidence="8">
    <location>
        <begin position="1"/>
        <end position="38"/>
    </location>
</feature>
<feature type="chain" id="PRO_5016811152" evidence="8">
    <location>
        <begin position="39"/>
        <end position="1162"/>
    </location>
</feature>
<evidence type="ECO:0000256" key="7">
    <source>
        <dbReference type="PROSITE-ProRule" id="PRU01360"/>
    </source>
</evidence>
<keyword evidence="8" id="KW-0732">Signal</keyword>
<evidence type="ECO:0000256" key="1">
    <source>
        <dbReference type="ARBA" id="ARBA00004571"/>
    </source>
</evidence>
<evidence type="ECO:0000256" key="8">
    <source>
        <dbReference type="SAM" id="SignalP"/>
    </source>
</evidence>
<comment type="subcellular location">
    <subcellularLocation>
        <location evidence="1 7">Cell outer membrane</location>
        <topology evidence="1 7">Multi-pass membrane protein</topology>
    </subcellularLocation>
</comment>
<dbReference type="InterPro" id="IPR037066">
    <property type="entry name" value="Plug_dom_sf"/>
</dbReference>
<dbReference type="AlphaFoldDB" id="A0A368V924"/>
<dbReference type="InterPro" id="IPR036942">
    <property type="entry name" value="Beta-barrel_TonB_sf"/>
</dbReference>
<evidence type="ECO:0000256" key="5">
    <source>
        <dbReference type="ARBA" id="ARBA00023136"/>
    </source>
</evidence>
<keyword evidence="2 7" id="KW-0813">Transport</keyword>
<comment type="caution">
    <text evidence="10">The sequence shown here is derived from an EMBL/GenBank/DDBJ whole genome shotgun (WGS) entry which is preliminary data.</text>
</comment>
<dbReference type="InterPro" id="IPR023997">
    <property type="entry name" value="TonB-dep_OMP_SusC/RagA_CS"/>
</dbReference>
<evidence type="ECO:0000313" key="11">
    <source>
        <dbReference type="Proteomes" id="UP000252733"/>
    </source>
</evidence>
<dbReference type="PROSITE" id="PS52016">
    <property type="entry name" value="TONB_DEPENDENT_REC_3"/>
    <property type="match status" value="1"/>
</dbReference>
<dbReference type="EMBL" id="QPIZ01000005">
    <property type="protein sequence ID" value="RCW37628.1"/>
    <property type="molecule type" value="Genomic_DNA"/>
</dbReference>
<keyword evidence="6 7" id="KW-0998">Cell outer membrane</keyword>
<dbReference type="SUPFAM" id="SSF49464">
    <property type="entry name" value="Carboxypeptidase regulatory domain-like"/>
    <property type="match status" value="1"/>
</dbReference>
<dbReference type="Pfam" id="PF07715">
    <property type="entry name" value="Plug"/>
    <property type="match status" value="1"/>
</dbReference>
<dbReference type="SUPFAM" id="SSF56935">
    <property type="entry name" value="Porins"/>
    <property type="match status" value="1"/>
</dbReference>
<keyword evidence="5 7" id="KW-0472">Membrane</keyword>
<evidence type="ECO:0000256" key="2">
    <source>
        <dbReference type="ARBA" id="ARBA00022448"/>
    </source>
</evidence>
<dbReference type="Proteomes" id="UP000252733">
    <property type="component" value="Unassembled WGS sequence"/>
</dbReference>
<evidence type="ECO:0000256" key="3">
    <source>
        <dbReference type="ARBA" id="ARBA00022452"/>
    </source>
</evidence>
<keyword evidence="4 7" id="KW-0812">Transmembrane</keyword>
<dbReference type="Gene3D" id="2.170.130.10">
    <property type="entry name" value="TonB-dependent receptor, plug domain"/>
    <property type="match status" value="1"/>
</dbReference>
<keyword evidence="11" id="KW-1185">Reference proteome</keyword>
<evidence type="ECO:0000256" key="6">
    <source>
        <dbReference type="ARBA" id="ARBA00023237"/>
    </source>
</evidence>
<dbReference type="RefSeq" id="WP_114436648.1">
    <property type="nucleotide sequence ID" value="NZ_QPIZ01000005.1"/>
</dbReference>
<dbReference type="GO" id="GO:0009279">
    <property type="term" value="C:cell outer membrane"/>
    <property type="evidence" value="ECO:0007669"/>
    <property type="project" value="UniProtKB-SubCell"/>
</dbReference>
<keyword evidence="10" id="KW-0675">Receptor</keyword>
<gene>
    <name evidence="10" type="ORF">DFO77_105137</name>
</gene>
<organism evidence="10 11">
    <name type="scientific">Marinilabilia salmonicolor</name>
    <dbReference type="NCBI Taxonomy" id="989"/>
    <lineage>
        <taxon>Bacteria</taxon>
        <taxon>Pseudomonadati</taxon>
        <taxon>Bacteroidota</taxon>
        <taxon>Bacteroidia</taxon>
        <taxon>Marinilabiliales</taxon>
        <taxon>Marinilabiliaceae</taxon>
        <taxon>Marinilabilia</taxon>
    </lineage>
</organism>
<keyword evidence="3 7" id="KW-1134">Transmembrane beta strand</keyword>
<reference evidence="10 11" key="1">
    <citation type="submission" date="2018-07" db="EMBL/GenBank/DDBJ databases">
        <title>Freshwater and sediment microbial communities from various areas in North America, analyzing microbe dynamics in response to fracking.</title>
        <authorList>
            <person name="Lamendella R."/>
        </authorList>
    </citation>
    <scope>NUCLEOTIDE SEQUENCE [LARGE SCALE GENOMIC DNA]</scope>
    <source>
        <strain evidence="10 11">160A</strain>
    </source>
</reference>
<comment type="similarity">
    <text evidence="7">Belongs to the TonB-dependent receptor family.</text>
</comment>
<dbReference type="Gene3D" id="2.60.40.1120">
    <property type="entry name" value="Carboxypeptidase-like, regulatory domain"/>
    <property type="match status" value="1"/>
</dbReference>
<dbReference type="InterPro" id="IPR012910">
    <property type="entry name" value="Plug_dom"/>
</dbReference>
<dbReference type="NCBIfam" id="TIGR04056">
    <property type="entry name" value="OMP_RagA_SusC"/>
    <property type="match status" value="1"/>
</dbReference>